<accession>A0ABR7CBA1</accession>
<evidence type="ECO:0000256" key="1">
    <source>
        <dbReference type="SAM" id="MobiDB-lite"/>
    </source>
</evidence>
<dbReference type="RefSeq" id="WP_186967248.1">
    <property type="nucleotide sequence ID" value="NZ_JACOOE010000004.1"/>
</dbReference>
<proteinExistence type="predicted"/>
<evidence type="ECO:0000313" key="4">
    <source>
        <dbReference type="Proteomes" id="UP000600600"/>
    </source>
</evidence>
<organism evidence="3 4">
    <name type="scientific">Bacteroides difficilis</name>
    <dbReference type="NCBI Taxonomy" id="2763021"/>
    <lineage>
        <taxon>Bacteria</taxon>
        <taxon>Pseudomonadati</taxon>
        <taxon>Bacteroidota</taxon>
        <taxon>Bacteroidia</taxon>
        <taxon>Bacteroidales</taxon>
        <taxon>Bacteroidaceae</taxon>
        <taxon>Bacteroides</taxon>
    </lineage>
</organism>
<feature type="domain" description="DUF6291" evidence="2">
    <location>
        <begin position="10"/>
        <end position="83"/>
    </location>
</feature>
<feature type="compositionally biased region" description="Basic and acidic residues" evidence="1">
    <location>
        <begin position="103"/>
        <end position="116"/>
    </location>
</feature>
<protein>
    <recommendedName>
        <fullName evidence="2">DUF6291 domain-containing protein</fullName>
    </recommendedName>
</protein>
<evidence type="ECO:0000259" key="2">
    <source>
        <dbReference type="Pfam" id="PF19808"/>
    </source>
</evidence>
<dbReference type="EMBL" id="JACOOE010000004">
    <property type="protein sequence ID" value="MBC5605085.1"/>
    <property type="molecule type" value="Genomic_DNA"/>
</dbReference>
<evidence type="ECO:0000313" key="3">
    <source>
        <dbReference type="EMBL" id="MBC5605085.1"/>
    </source>
</evidence>
<dbReference type="InterPro" id="IPR046258">
    <property type="entry name" value="DUF6291"/>
</dbReference>
<comment type="caution">
    <text evidence="3">The sequence shown here is derived from an EMBL/GenBank/DDBJ whole genome shotgun (WGS) entry which is preliminary data.</text>
</comment>
<reference evidence="3 4" key="1">
    <citation type="submission" date="2020-08" db="EMBL/GenBank/DDBJ databases">
        <title>Genome public.</title>
        <authorList>
            <person name="Liu C."/>
            <person name="Sun Q."/>
        </authorList>
    </citation>
    <scope>NUCLEOTIDE SEQUENCE [LARGE SCALE GENOMIC DNA]</scope>
    <source>
        <strain evidence="3 4">M27</strain>
    </source>
</reference>
<dbReference type="Pfam" id="PF19808">
    <property type="entry name" value="DUF6291"/>
    <property type="match status" value="1"/>
</dbReference>
<dbReference type="Proteomes" id="UP000600600">
    <property type="component" value="Unassembled WGS sequence"/>
</dbReference>
<gene>
    <name evidence="3" type="ORF">H8S67_10435</name>
</gene>
<keyword evidence="4" id="KW-1185">Reference proteome</keyword>
<sequence length="122" mass="14351">METKNNPRESFVFYRGHYDAIQVLSKKNQLIAYDAIAKYALYNELEMEKLPKQVVGLLRVMIPNIDAAIRNYDRRVRSKEKKMSKSNFEWEFDEEVQLPMKKDVPIADESSDKGDENVLYVD</sequence>
<feature type="region of interest" description="Disordered" evidence="1">
    <location>
        <begin position="103"/>
        <end position="122"/>
    </location>
</feature>
<name>A0ABR7CBA1_9BACE</name>